<evidence type="ECO:0000256" key="4">
    <source>
        <dbReference type="SAM" id="SignalP"/>
    </source>
</evidence>
<dbReference type="InterPro" id="IPR001944">
    <property type="entry name" value="Glycoside_Hdrlase_35"/>
</dbReference>
<evidence type="ECO:0000256" key="2">
    <source>
        <dbReference type="ARBA" id="ARBA00009809"/>
    </source>
</evidence>
<dbReference type="PANTHER" id="PTHR23421">
    <property type="entry name" value="BETA-GALACTOSIDASE RELATED"/>
    <property type="match status" value="1"/>
</dbReference>
<comment type="similarity">
    <text evidence="2">Belongs to the glycosyl hydrolase 35 family.</text>
</comment>
<name>A0A371HM22_MUCPR</name>
<dbReference type="PRINTS" id="PR00742">
    <property type="entry name" value="GLHYDRLASE35"/>
</dbReference>
<keyword evidence="4" id="KW-0732">Signal</keyword>
<feature type="signal peptide" evidence="4">
    <location>
        <begin position="1"/>
        <end position="25"/>
    </location>
</feature>
<evidence type="ECO:0000256" key="3">
    <source>
        <dbReference type="ARBA" id="ARBA00012756"/>
    </source>
</evidence>
<dbReference type="EMBL" id="QJKJ01002217">
    <property type="protein sequence ID" value="RDY03752.1"/>
    <property type="molecule type" value="Genomic_DNA"/>
</dbReference>
<proteinExistence type="inferred from homology"/>
<keyword evidence="7" id="KW-1185">Reference proteome</keyword>
<evidence type="ECO:0000313" key="6">
    <source>
        <dbReference type="EMBL" id="RDY03752.1"/>
    </source>
</evidence>
<comment type="catalytic activity">
    <reaction evidence="1">
        <text>Hydrolysis of terminal non-reducing beta-D-galactose residues in beta-D-galactosides.</text>
        <dbReference type="EC" id="3.2.1.23"/>
    </reaction>
</comment>
<feature type="chain" id="PRO_5016596028" description="beta-galactosidase" evidence="4">
    <location>
        <begin position="26"/>
        <end position="174"/>
    </location>
</feature>
<accession>A0A371HM22</accession>
<dbReference type="Pfam" id="PF01301">
    <property type="entry name" value="Glyco_hydro_35"/>
    <property type="match status" value="1"/>
</dbReference>
<sequence length="174" mass="20123">MDRNTMTRTILFITLLSITIAVAHAGGKHGRHIVAHNVTYDGKSLFINGRREILFSGSIHYTRSTQDMWPDILDKARRGGLNVIQTYVFWNAHEPEQGKFNFEGNYDLVKFIKLVQTKGMFVTLRVGPFIEAEWNHGGLPYWLREVPNIIFRSDNEPYKVVSSQYILNLRKLNI</sequence>
<dbReference type="GO" id="GO:0004565">
    <property type="term" value="F:beta-galactosidase activity"/>
    <property type="evidence" value="ECO:0007669"/>
    <property type="project" value="UniProtKB-EC"/>
</dbReference>
<comment type="caution">
    <text evidence="6">The sequence shown here is derived from an EMBL/GenBank/DDBJ whole genome shotgun (WGS) entry which is preliminary data.</text>
</comment>
<evidence type="ECO:0000256" key="1">
    <source>
        <dbReference type="ARBA" id="ARBA00001412"/>
    </source>
</evidence>
<dbReference type="Proteomes" id="UP000257109">
    <property type="component" value="Unassembled WGS sequence"/>
</dbReference>
<dbReference type="SUPFAM" id="SSF51445">
    <property type="entry name" value="(Trans)glycosidases"/>
    <property type="match status" value="1"/>
</dbReference>
<protein>
    <recommendedName>
        <fullName evidence="3">beta-galactosidase</fullName>
        <ecNumber evidence="3">3.2.1.23</ecNumber>
    </recommendedName>
</protein>
<feature type="domain" description="Glycoside hydrolase 35 catalytic" evidence="5">
    <location>
        <begin position="44"/>
        <end position="169"/>
    </location>
</feature>
<dbReference type="AlphaFoldDB" id="A0A371HM22"/>
<evidence type="ECO:0000313" key="7">
    <source>
        <dbReference type="Proteomes" id="UP000257109"/>
    </source>
</evidence>
<dbReference type="OrthoDB" id="1657402at2759"/>
<organism evidence="6 7">
    <name type="scientific">Mucuna pruriens</name>
    <name type="common">Velvet bean</name>
    <name type="synonym">Dolichos pruriens</name>
    <dbReference type="NCBI Taxonomy" id="157652"/>
    <lineage>
        <taxon>Eukaryota</taxon>
        <taxon>Viridiplantae</taxon>
        <taxon>Streptophyta</taxon>
        <taxon>Embryophyta</taxon>
        <taxon>Tracheophyta</taxon>
        <taxon>Spermatophyta</taxon>
        <taxon>Magnoliopsida</taxon>
        <taxon>eudicotyledons</taxon>
        <taxon>Gunneridae</taxon>
        <taxon>Pentapetalae</taxon>
        <taxon>rosids</taxon>
        <taxon>fabids</taxon>
        <taxon>Fabales</taxon>
        <taxon>Fabaceae</taxon>
        <taxon>Papilionoideae</taxon>
        <taxon>50 kb inversion clade</taxon>
        <taxon>NPAAA clade</taxon>
        <taxon>indigoferoid/millettioid clade</taxon>
        <taxon>Phaseoleae</taxon>
        <taxon>Mucuna</taxon>
    </lineage>
</organism>
<dbReference type="GO" id="GO:0005975">
    <property type="term" value="P:carbohydrate metabolic process"/>
    <property type="evidence" value="ECO:0007669"/>
    <property type="project" value="InterPro"/>
</dbReference>
<dbReference type="InterPro" id="IPR017853">
    <property type="entry name" value="GH"/>
</dbReference>
<evidence type="ECO:0000259" key="5">
    <source>
        <dbReference type="Pfam" id="PF01301"/>
    </source>
</evidence>
<reference evidence="6" key="1">
    <citation type="submission" date="2018-05" db="EMBL/GenBank/DDBJ databases">
        <title>Draft genome of Mucuna pruriens seed.</title>
        <authorList>
            <person name="Nnadi N.E."/>
            <person name="Vos R."/>
            <person name="Hasami M.H."/>
            <person name="Devisetty U.K."/>
            <person name="Aguiy J.C."/>
        </authorList>
    </citation>
    <scope>NUCLEOTIDE SEQUENCE [LARGE SCALE GENOMIC DNA]</scope>
    <source>
        <strain evidence="6">JCA_2017</strain>
    </source>
</reference>
<feature type="non-terminal residue" evidence="6">
    <location>
        <position position="1"/>
    </location>
</feature>
<dbReference type="Gene3D" id="3.20.20.80">
    <property type="entry name" value="Glycosidases"/>
    <property type="match status" value="1"/>
</dbReference>
<dbReference type="EC" id="3.2.1.23" evidence="3"/>
<dbReference type="InterPro" id="IPR031330">
    <property type="entry name" value="Gly_Hdrlase_35_cat"/>
</dbReference>
<gene>
    <name evidence="6" type="primary">BGAL14</name>
    <name evidence="6" type="ORF">CR513_12627</name>
</gene>
<dbReference type="STRING" id="157652.A0A371HM22"/>